<evidence type="ECO:0000256" key="15">
    <source>
        <dbReference type="ARBA" id="ARBA00023303"/>
    </source>
</evidence>
<feature type="domain" description="SCP" evidence="17">
    <location>
        <begin position="514"/>
        <end position="685"/>
    </location>
</feature>
<dbReference type="PROSITE" id="PS51013">
    <property type="entry name" value="PANNEXIN"/>
    <property type="match status" value="1"/>
</dbReference>
<comment type="caution">
    <text evidence="16">Lacks conserved residue(s) required for the propagation of feature annotation.</text>
</comment>
<name>A0A9J6B9L6_POLVA</name>
<dbReference type="Pfam" id="PF13855">
    <property type="entry name" value="LRR_8"/>
    <property type="match status" value="1"/>
</dbReference>
<comment type="function">
    <text evidence="16">Structural component of the gap junctions.</text>
</comment>
<keyword evidence="11" id="KW-0965">Cell junction</keyword>
<dbReference type="GO" id="GO:0034220">
    <property type="term" value="P:monoatomic ion transmembrane transport"/>
    <property type="evidence" value="ECO:0007669"/>
    <property type="project" value="UniProtKB-KW"/>
</dbReference>
<evidence type="ECO:0000256" key="13">
    <source>
        <dbReference type="ARBA" id="ARBA00023065"/>
    </source>
</evidence>
<comment type="similarity">
    <text evidence="16">Belongs to the pannexin family.</text>
</comment>
<dbReference type="SUPFAM" id="SSF55797">
    <property type="entry name" value="PR-1-like"/>
    <property type="match status" value="1"/>
</dbReference>
<evidence type="ECO:0000256" key="5">
    <source>
        <dbReference type="ARBA" id="ARBA00022475"/>
    </source>
</evidence>
<evidence type="ECO:0000256" key="11">
    <source>
        <dbReference type="ARBA" id="ARBA00022949"/>
    </source>
</evidence>
<dbReference type="PANTHER" id="PTHR11893:SF41">
    <property type="entry name" value="INNEXIN INX2"/>
    <property type="match status" value="1"/>
</dbReference>
<keyword evidence="15 16" id="KW-0407">Ion channel</keyword>
<feature type="transmembrane region" description="Helical" evidence="16">
    <location>
        <begin position="65"/>
        <end position="87"/>
    </location>
</feature>
<dbReference type="Pfam" id="PF00876">
    <property type="entry name" value="Innexin"/>
    <property type="match status" value="1"/>
</dbReference>
<dbReference type="OrthoDB" id="414826at2759"/>
<dbReference type="GO" id="GO:0005243">
    <property type="term" value="F:gap junction channel activity"/>
    <property type="evidence" value="ECO:0007669"/>
    <property type="project" value="TreeGrafter"/>
</dbReference>
<keyword evidence="13 16" id="KW-0406">Ion transport</keyword>
<dbReference type="SUPFAM" id="SSF52058">
    <property type="entry name" value="L domain-like"/>
    <property type="match status" value="1"/>
</dbReference>
<dbReference type="Gene3D" id="3.80.10.10">
    <property type="entry name" value="Ribonuclease Inhibitor"/>
    <property type="match status" value="1"/>
</dbReference>
<dbReference type="GO" id="GO:0005921">
    <property type="term" value="C:gap junction"/>
    <property type="evidence" value="ECO:0007669"/>
    <property type="project" value="UniProtKB-SubCell"/>
</dbReference>
<evidence type="ECO:0000259" key="17">
    <source>
        <dbReference type="SMART" id="SM00198"/>
    </source>
</evidence>
<dbReference type="Proteomes" id="UP001107558">
    <property type="component" value="Chromosome 4"/>
</dbReference>
<dbReference type="Pfam" id="PF00188">
    <property type="entry name" value="CAP"/>
    <property type="match status" value="1"/>
</dbReference>
<sequence>MVTAKQYIGDPITCSVEEIPQKVMDTYCWIESTFTMPDFLDAVVGKDVPHLGIGPSNGDKKYHKYYQWVCFFLFGQALCFYAPRYLWKTWERNRMRNLVENLNNPIIDKSKQNEQIENLLNYLKSNLNRQNFYAYRFFICEILNFINAFVQIFIVDKFLDNEFTTYGRDVINFINMEQERRIDPMCFNLKIKSTQNCSYKNWKLSRKSRKMSSYRISFILSLLSASLSSSLHIICDYHSIEFTEDQLYSCDGKDFYTDSNFHTVLTVEGVHSNNKSINDVQGIRIWDDKCDLQYFPNNLKFFFTNLVAVWFSDCMITEISSENFDGLENLIEIDLSWNRLEFLHGNLLKKFHNLKFLYLNDNRINYIGPNLIQPLRSIISIYLGNNICIDKNFFDFKNENNAIELRNFIIDVSIQCPLTLEIIDEYFDLEKNENKDILINNVKNIKNRGSQEILKIEVRYKLTEKSLSIKAKYSPKNYCSKKLCNTSTNSACNATGYWGHECNPTIRLVPFTSSQKQRLLDATNFWRSSIAIGSQVNATGFAFPTASQMNELLWDEEQSFMASLQIKTCLSHDDCHNTWYDDVKNKLTYSGQNLYYELTYYPTRPELEDVITSGVDAWFSEIAVSPISSQYNVQLNPFYEIGHFLTMSYDQTTTIGCIATQWEGILDKNGIPKYSRLTCNYFVVPFLGKVLYRSGDICSKCAVCDESDNNYGLCIIDPDSLLNQYSFNDTS</sequence>
<keyword evidence="7" id="KW-0433">Leucine-rich repeat</keyword>
<dbReference type="InterPro" id="IPR032675">
    <property type="entry name" value="LRR_dom_sf"/>
</dbReference>
<dbReference type="PRINTS" id="PR01262">
    <property type="entry name" value="INNEXIN"/>
</dbReference>
<keyword evidence="4 16" id="KW-0813">Transport</keyword>
<dbReference type="PANTHER" id="PTHR11893">
    <property type="entry name" value="INNEXIN"/>
    <property type="match status" value="1"/>
</dbReference>
<dbReference type="InterPro" id="IPR014044">
    <property type="entry name" value="CAP_dom"/>
</dbReference>
<dbReference type="Gene3D" id="3.40.33.10">
    <property type="entry name" value="CAP"/>
    <property type="match status" value="1"/>
</dbReference>
<keyword evidence="6" id="KW-0964">Secreted</keyword>
<keyword evidence="9" id="KW-0677">Repeat</keyword>
<keyword evidence="10" id="KW-0303">Gap junction</keyword>
<accession>A0A9J6B9L6</accession>
<organism evidence="18 19">
    <name type="scientific">Polypedilum vanderplanki</name>
    <name type="common">Sleeping chironomid midge</name>
    <dbReference type="NCBI Taxonomy" id="319348"/>
    <lineage>
        <taxon>Eukaryota</taxon>
        <taxon>Metazoa</taxon>
        <taxon>Ecdysozoa</taxon>
        <taxon>Arthropoda</taxon>
        <taxon>Hexapoda</taxon>
        <taxon>Insecta</taxon>
        <taxon>Pterygota</taxon>
        <taxon>Neoptera</taxon>
        <taxon>Endopterygota</taxon>
        <taxon>Diptera</taxon>
        <taxon>Nematocera</taxon>
        <taxon>Chironomoidea</taxon>
        <taxon>Chironomidae</taxon>
        <taxon>Chironominae</taxon>
        <taxon>Polypedilum</taxon>
        <taxon>Polypedilum</taxon>
    </lineage>
</organism>
<evidence type="ECO:0000256" key="1">
    <source>
        <dbReference type="ARBA" id="ARBA00004610"/>
    </source>
</evidence>
<comment type="caution">
    <text evidence="18">The sequence shown here is derived from an EMBL/GenBank/DDBJ whole genome shotgun (WGS) entry which is preliminary data.</text>
</comment>
<evidence type="ECO:0000256" key="8">
    <source>
        <dbReference type="ARBA" id="ARBA00022692"/>
    </source>
</evidence>
<evidence type="ECO:0000256" key="3">
    <source>
        <dbReference type="ARBA" id="ARBA00004651"/>
    </source>
</evidence>
<gene>
    <name evidence="16" type="primary">inx</name>
    <name evidence="18" type="ORF">PVAND_014423</name>
</gene>
<keyword evidence="5" id="KW-1003">Cell membrane</keyword>
<dbReference type="SMART" id="SM00369">
    <property type="entry name" value="LRR_TYP"/>
    <property type="match status" value="2"/>
</dbReference>
<keyword evidence="12 16" id="KW-1133">Transmembrane helix</keyword>
<dbReference type="AlphaFoldDB" id="A0A9J6B9L6"/>
<keyword evidence="19" id="KW-1185">Reference proteome</keyword>
<keyword evidence="14 16" id="KW-0472">Membrane</keyword>
<dbReference type="InterPro" id="IPR035940">
    <property type="entry name" value="CAP_sf"/>
</dbReference>
<dbReference type="EMBL" id="JADBJN010000004">
    <property type="protein sequence ID" value="KAG5666394.1"/>
    <property type="molecule type" value="Genomic_DNA"/>
</dbReference>
<reference evidence="18" key="1">
    <citation type="submission" date="2021-03" db="EMBL/GenBank/DDBJ databases">
        <title>Chromosome level genome of the anhydrobiotic midge Polypedilum vanderplanki.</title>
        <authorList>
            <person name="Yoshida Y."/>
            <person name="Kikawada T."/>
            <person name="Gusev O."/>
        </authorList>
    </citation>
    <scope>NUCLEOTIDE SEQUENCE</scope>
    <source>
        <strain evidence="18">NIAS01</strain>
        <tissue evidence="18">Whole body or cell culture</tissue>
    </source>
</reference>
<dbReference type="GO" id="GO:0005576">
    <property type="term" value="C:extracellular region"/>
    <property type="evidence" value="ECO:0007669"/>
    <property type="project" value="UniProtKB-SubCell"/>
</dbReference>
<evidence type="ECO:0000313" key="18">
    <source>
        <dbReference type="EMBL" id="KAG5666394.1"/>
    </source>
</evidence>
<evidence type="ECO:0000256" key="4">
    <source>
        <dbReference type="ARBA" id="ARBA00022448"/>
    </source>
</evidence>
<dbReference type="InterPro" id="IPR000990">
    <property type="entry name" value="Innexin"/>
</dbReference>
<dbReference type="InterPro" id="IPR003591">
    <property type="entry name" value="Leu-rich_rpt_typical-subtyp"/>
</dbReference>
<comment type="subcellular location">
    <subcellularLocation>
        <location evidence="1">Cell junction</location>
        <location evidence="1">Gap junction</location>
    </subcellularLocation>
    <subcellularLocation>
        <location evidence="3 16">Cell membrane</location>
        <topology evidence="3 16">Multi-pass membrane protein</topology>
    </subcellularLocation>
    <subcellularLocation>
        <location evidence="2">Secreted</location>
    </subcellularLocation>
</comment>
<evidence type="ECO:0000256" key="16">
    <source>
        <dbReference type="RuleBase" id="RU010713"/>
    </source>
</evidence>
<dbReference type="InterPro" id="IPR001611">
    <property type="entry name" value="Leu-rich_rpt"/>
</dbReference>
<evidence type="ECO:0000256" key="6">
    <source>
        <dbReference type="ARBA" id="ARBA00022525"/>
    </source>
</evidence>
<evidence type="ECO:0000256" key="2">
    <source>
        <dbReference type="ARBA" id="ARBA00004613"/>
    </source>
</evidence>
<proteinExistence type="inferred from homology"/>
<dbReference type="GO" id="GO:0007602">
    <property type="term" value="P:phototransduction"/>
    <property type="evidence" value="ECO:0007669"/>
    <property type="project" value="TreeGrafter"/>
</dbReference>
<keyword evidence="8 16" id="KW-0812">Transmembrane</keyword>
<evidence type="ECO:0000313" key="19">
    <source>
        <dbReference type="Proteomes" id="UP001107558"/>
    </source>
</evidence>
<evidence type="ECO:0000256" key="9">
    <source>
        <dbReference type="ARBA" id="ARBA00022737"/>
    </source>
</evidence>
<dbReference type="SMART" id="SM00198">
    <property type="entry name" value="SCP"/>
    <property type="match status" value="1"/>
</dbReference>
<protein>
    <recommendedName>
        <fullName evidence="16">Innexin</fullName>
    </recommendedName>
</protein>
<evidence type="ECO:0000256" key="12">
    <source>
        <dbReference type="ARBA" id="ARBA00022989"/>
    </source>
</evidence>
<evidence type="ECO:0000256" key="7">
    <source>
        <dbReference type="ARBA" id="ARBA00022614"/>
    </source>
</evidence>
<dbReference type="CDD" id="cd05380">
    <property type="entry name" value="CAP_euk"/>
    <property type="match status" value="1"/>
</dbReference>
<evidence type="ECO:0000256" key="14">
    <source>
        <dbReference type="ARBA" id="ARBA00023136"/>
    </source>
</evidence>
<dbReference type="GO" id="GO:0005886">
    <property type="term" value="C:plasma membrane"/>
    <property type="evidence" value="ECO:0007669"/>
    <property type="project" value="UniProtKB-SubCell"/>
</dbReference>
<evidence type="ECO:0000256" key="10">
    <source>
        <dbReference type="ARBA" id="ARBA00022868"/>
    </source>
</evidence>